<dbReference type="InterPro" id="IPR036209">
    <property type="entry name" value="YwmB-like_sf"/>
</dbReference>
<dbReference type="Proteomes" id="UP001234495">
    <property type="component" value="Unassembled WGS sequence"/>
</dbReference>
<dbReference type="Pfam" id="PF08680">
    <property type="entry name" value="DUF1779"/>
    <property type="match status" value="1"/>
</dbReference>
<evidence type="ECO:0000313" key="1">
    <source>
        <dbReference type="EMBL" id="MDQ0232114.1"/>
    </source>
</evidence>
<keyword evidence="2" id="KW-1185">Reference proteome</keyword>
<organism evidence="1 2">
    <name type="scientific">Metabacillus malikii</name>
    <dbReference type="NCBI Taxonomy" id="1504265"/>
    <lineage>
        <taxon>Bacteria</taxon>
        <taxon>Bacillati</taxon>
        <taxon>Bacillota</taxon>
        <taxon>Bacilli</taxon>
        <taxon>Bacillales</taxon>
        <taxon>Bacillaceae</taxon>
        <taxon>Metabacillus</taxon>
    </lineage>
</organism>
<evidence type="ECO:0008006" key="3">
    <source>
        <dbReference type="Google" id="ProtNLM"/>
    </source>
</evidence>
<dbReference type="RefSeq" id="WP_307344133.1">
    <property type="nucleotide sequence ID" value="NZ_JAUSUD010000018.1"/>
</dbReference>
<dbReference type="Gene3D" id="3.30.360.40">
    <property type="entry name" value="YwmB-like"/>
    <property type="match status" value="1"/>
</dbReference>
<comment type="caution">
    <text evidence="1">The sequence shown here is derived from an EMBL/GenBank/DDBJ whole genome shotgun (WGS) entry which is preliminary data.</text>
</comment>
<dbReference type="Gene3D" id="3.30.2030.10">
    <property type="entry name" value="YwmB-like"/>
    <property type="match status" value="1"/>
</dbReference>
<accession>A0ABT9ZJR1</accession>
<reference evidence="1 2" key="1">
    <citation type="submission" date="2023-07" db="EMBL/GenBank/DDBJ databases">
        <title>Genomic Encyclopedia of Type Strains, Phase IV (KMG-IV): sequencing the most valuable type-strain genomes for metagenomic binning, comparative biology and taxonomic classification.</title>
        <authorList>
            <person name="Goeker M."/>
        </authorList>
    </citation>
    <scope>NUCLEOTIDE SEQUENCE [LARGE SCALE GENOMIC DNA]</scope>
    <source>
        <strain evidence="1 2">DSM 29005</strain>
    </source>
</reference>
<dbReference type="InterPro" id="IPR014794">
    <property type="entry name" value="DUF1779"/>
</dbReference>
<protein>
    <recommendedName>
        <fullName evidence="3">YwmB family TATA-box binding protein</fullName>
    </recommendedName>
</protein>
<evidence type="ECO:0000313" key="2">
    <source>
        <dbReference type="Proteomes" id="UP001234495"/>
    </source>
</evidence>
<sequence>MKKREIAVFALSIILLLTIAVNHIGATGNDTKILQLIEGMQKQNIKINEWSLYTKSNVEKKTAEEMKLFADQYRHYNWTFEEGDDFDKAVGVYQNKEHKITEKLQIISTHKNQIEDTYILYEVNGVGMRSNMAEMNEYFQNQAFDIFREYPTTFACVNGTVDDMMKVGLHEINEELLKQFDAHAIERLEEDEFLSISAKTTMWEDFIPALNDEMNLQIALRTDGLGDSTTVVIGTPIITSEY</sequence>
<dbReference type="EMBL" id="JAUSUD010000018">
    <property type="protein sequence ID" value="MDQ0232114.1"/>
    <property type="molecule type" value="Genomic_DNA"/>
</dbReference>
<dbReference type="SUPFAM" id="SSF143842">
    <property type="entry name" value="YwmB-like"/>
    <property type="match status" value="1"/>
</dbReference>
<name>A0ABT9ZJR1_9BACI</name>
<gene>
    <name evidence="1" type="ORF">J2S19_003401</name>
</gene>
<proteinExistence type="predicted"/>